<dbReference type="InterPro" id="IPR000160">
    <property type="entry name" value="GGDEF_dom"/>
</dbReference>
<dbReference type="CDD" id="cd00130">
    <property type="entry name" value="PAS"/>
    <property type="match status" value="1"/>
</dbReference>
<feature type="transmembrane region" description="Helical" evidence="1">
    <location>
        <begin position="28"/>
        <end position="46"/>
    </location>
</feature>
<dbReference type="GO" id="GO:0016020">
    <property type="term" value="C:membrane"/>
    <property type="evidence" value="ECO:0007669"/>
    <property type="project" value="UniProtKB-UniRule"/>
</dbReference>
<dbReference type="AlphaFoldDB" id="A0A372LTG4"/>
<dbReference type="InterPro" id="IPR000014">
    <property type="entry name" value="PAS"/>
</dbReference>
<dbReference type="EMBL" id="QVTE01000008">
    <property type="protein sequence ID" value="RFU71187.1"/>
    <property type="molecule type" value="Genomic_DNA"/>
</dbReference>
<dbReference type="Pfam" id="PF13426">
    <property type="entry name" value="PAS_9"/>
    <property type="match status" value="1"/>
</dbReference>
<dbReference type="Gene3D" id="3.30.450.20">
    <property type="entry name" value="PAS domain"/>
    <property type="match status" value="1"/>
</dbReference>
<dbReference type="CDD" id="cd01948">
    <property type="entry name" value="EAL"/>
    <property type="match status" value="1"/>
</dbReference>
<dbReference type="InterPro" id="IPR001610">
    <property type="entry name" value="PAC"/>
</dbReference>
<dbReference type="SMART" id="SM00267">
    <property type="entry name" value="GGDEF"/>
    <property type="match status" value="1"/>
</dbReference>
<dbReference type="PANTHER" id="PTHR44757">
    <property type="entry name" value="DIGUANYLATE CYCLASE DGCP"/>
    <property type="match status" value="1"/>
</dbReference>
<comment type="caution">
    <text evidence="7">The sequence shown here is derived from an EMBL/GenBank/DDBJ whole genome shotgun (WGS) entry which is preliminary data.</text>
</comment>
<reference evidence="7 8" key="1">
    <citation type="submission" date="2018-08" db="EMBL/GenBank/DDBJ databases">
        <title>Bacillus chawlae sp. nov., Bacillus glennii sp. nov., and Bacillus saganii sp. nov. Isolated from the Vehicle Assembly Building at Kennedy Space Center where the Viking Spacecraft were Assembled.</title>
        <authorList>
            <person name="Seuylemezian A."/>
            <person name="Vaishampayan P."/>
        </authorList>
    </citation>
    <scope>NUCLEOTIDE SEQUENCE [LARGE SCALE GENOMIC DNA]</scope>
    <source>
        <strain evidence="7 8">V47-23a</strain>
    </source>
</reference>
<dbReference type="InterPro" id="IPR029787">
    <property type="entry name" value="Nucleotide_cyclase"/>
</dbReference>
<feature type="domain" description="MHYT" evidence="6">
    <location>
        <begin position="1"/>
        <end position="152"/>
    </location>
</feature>
<feature type="domain" description="PAS" evidence="2">
    <location>
        <begin position="201"/>
        <end position="271"/>
    </location>
</feature>
<evidence type="ECO:0000259" key="5">
    <source>
        <dbReference type="PROSITE" id="PS50887"/>
    </source>
</evidence>
<evidence type="ECO:0000259" key="6">
    <source>
        <dbReference type="PROSITE" id="PS50924"/>
    </source>
</evidence>
<dbReference type="SMART" id="SM00052">
    <property type="entry name" value="EAL"/>
    <property type="match status" value="1"/>
</dbReference>
<dbReference type="SUPFAM" id="SSF55785">
    <property type="entry name" value="PYP-like sensor domain (PAS domain)"/>
    <property type="match status" value="1"/>
</dbReference>
<dbReference type="InterPro" id="IPR052155">
    <property type="entry name" value="Biofilm_reg_signaling"/>
</dbReference>
<dbReference type="Gene3D" id="3.30.70.270">
    <property type="match status" value="1"/>
</dbReference>
<comment type="caution">
    <text evidence="1">Lacks conserved residue(s) required for the propagation of feature annotation.</text>
</comment>
<dbReference type="PROSITE" id="PS50112">
    <property type="entry name" value="PAS"/>
    <property type="match status" value="1"/>
</dbReference>
<feature type="transmembrane region" description="Helical" evidence="1">
    <location>
        <begin position="5"/>
        <end position="22"/>
    </location>
</feature>
<evidence type="ECO:0000256" key="1">
    <source>
        <dbReference type="PROSITE-ProRule" id="PRU00244"/>
    </source>
</evidence>
<dbReference type="FunFam" id="3.20.20.450:FF:000001">
    <property type="entry name" value="Cyclic di-GMP phosphodiesterase yahA"/>
    <property type="match status" value="1"/>
</dbReference>
<feature type="transmembrane region" description="Helical" evidence="1">
    <location>
        <begin position="168"/>
        <end position="190"/>
    </location>
</feature>
<dbReference type="Gene3D" id="3.20.20.450">
    <property type="entry name" value="EAL domain"/>
    <property type="match status" value="1"/>
</dbReference>
<dbReference type="Pfam" id="PF00990">
    <property type="entry name" value="GGDEF"/>
    <property type="match status" value="1"/>
</dbReference>
<dbReference type="PANTHER" id="PTHR44757:SF2">
    <property type="entry name" value="BIOFILM ARCHITECTURE MAINTENANCE PROTEIN MBAA"/>
    <property type="match status" value="1"/>
</dbReference>
<dbReference type="OrthoDB" id="9759607at2"/>
<dbReference type="SMART" id="SM00091">
    <property type="entry name" value="PAS"/>
    <property type="match status" value="1"/>
</dbReference>
<feature type="transmembrane region" description="Helical" evidence="1">
    <location>
        <begin position="91"/>
        <end position="112"/>
    </location>
</feature>
<dbReference type="SUPFAM" id="SSF141868">
    <property type="entry name" value="EAL domain-like"/>
    <property type="match status" value="1"/>
</dbReference>
<sequence>MGMGIWAMHFIAMLAFHLSIPVSYNKALVITSIIPAIISSGIAFFIISRPTMMGKIQVILGAFFMATGIVSMHYTGMDAMEMGAMIEYNPLLWVLSAVIAFVASLVALNLLFFISQNHNTPRMWWRKAGSSLIMGIAISGMHYTGMAAATFKAHPHGNTSVSLFDSSILAYCIGIGMLVIFGLVFISIFVDKKFESQSIKFESKFRSVIESATDAIILADRKGSMISWNKGAESMFGYKDKEVIGKNLEMIIPERYREAHQSGMKRYLSTQEPQVVGHTVELEGLKKGGHIFPIELSLATWKEGENIYFSSIIRDITERKRSEKKINQMVYRDSLTGLPNRRLLHDRLNQALDQAQENKQTLGVMFLDLDRFKYINDTLGHAAGDLLLIEVAKRIQACVAKSDTVCRQGGDEFIVLIPHSNADKLTKIAQQIVDVFNNSIVLNEHEVFVTPSIGISLYPSDGRDAETLIKNADTAMYRVKEQGRNSFEFYTPEMNEAISKKMKLEIGLRKALDQNELKLVYQPQMDVKTGRLCGIEALIRWHHPEWGMISPADFIPLAEETGLILPIGEWVLYQACVQNKTWQNEGYPDLRMAVNISSRQFQQTNFAETVKKILKESGLDPAHLELELTESIIQDSAHAISTMHILKEMGIHLSIDDFGTGYSSLSYLKTFPIDTLKIDQSFTRNIFINQKDASLVSTIINMAHNLDLKVIAEGVETMEQLHFLQQEKCNEAQGYFFSRPIPAEEMNTILQQQLVTKEL</sequence>
<dbReference type="Pfam" id="PF03707">
    <property type="entry name" value="MHYT"/>
    <property type="match status" value="2"/>
</dbReference>
<accession>A0A372LTG4</accession>
<dbReference type="InterPro" id="IPR000700">
    <property type="entry name" value="PAS-assoc_C"/>
</dbReference>
<dbReference type="PROSITE" id="PS50883">
    <property type="entry name" value="EAL"/>
    <property type="match status" value="1"/>
</dbReference>
<dbReference type="NCBIfam" id="TIGR00254">
    <property type="entry name" value="GGDEF"/>
    <property type="match status" value="1"/>
</dbReference>
<keyword evidence="8" id="KW-1185">Reference proteome</keyword>
<gene>
    <name evidence="7" type="ORF">D0469_02995</name>
</gene>
<keyword evidence="1" id="KW-0812">Transmembrane</keyword>
<name>A0A372LTG4_9BACI</name>
<keyword evidence="1" id="KW-1133">Transmembrane helix</keyword>
<dbReference type="PROSITE" id="PS50113">
    <property type="entry name" value="PAC"/>
    <property type="match status" value="1"/>
</dbReference>
<protein>
    <submittedName>
        <fullName evidence="7">EAL domain-containing protein</fullName>
    </submittedName>
</protein>
<feature type="domain" description="GGDEF" evidence="5">
    <location>
        <begin position="360"/>
        <end position="492"/>
    </location>
</feature>
<dbReference type="InterPro" id="IPR035965">
    <property type="entry name" value="PAS-like_dom_sf"/>
</dbReference>
<feature type="transmembrane region" description="Helical" evidence="1">
    <location>
        <begin position="58"/>
        <end position="76"/>
    </location>
</feature>
<dbReference type="PROSITE" id="PS50887">
    <property type="entry name" value="GGDEF"/>
    <property type="match status" value="1"/>
</dbReference>
<dbReference type="NCBIfam" id="TIGR00229">
    <property type="entry name" value="sensory_box"/>
    <property type="match status" value="1"/>
</dbReference>
<dbReference type="PROSITE" id="PS50924">
    <property type="entry name" value="MHYT"/>
    <property type="match status" value="1"/>
</dbReference>
<dbReference type="FunFam" id="3.30.70.270:FF:000001">
    <property type="entry name" value="Diguanylate cyclase domain protein"/>
    <property type="match status" value="1"/>
</dbReference>
<dbReference type="Pfam" id="PF00563">
    <property type="entry name" value="EAL"/>
    <property type="match status" value="1"/>
</dbReference>
<dbReference type="InterPro" id="IPR035919">
    <property type="entry name" value="EAL_sf"/>
</dbReference>
<feature type="domain" description="PAC" evidence="3">
    <location>
        <begin position="278"/>
        <end position="328"/>
    </location>
</feature>
<dbReference type="Proteomes" id="UP000264541">
    <property type="component" value="Unassembled WGS sequence"/>
</dbReference>
<feature type="domain" description="EAL" evidence="4">
    <location>
        <begin position="501"/>
        <end position="754"/>
    </location>
</feature>
<proteinExistence type="predicted"/>
<keyword evidence="1" id="KW-0472">Membrane</keyword>
<evidence type="ECO:0000259" key="3">
    <source>
        <dbReference type="PROSITE" id="PS50113"/>
    </source>
</evidence>
<organism evidence="7 8">
    <name type="scientific">Peribacillus saganii</name>
    <dbReference type="NCBI Taxonomy" id="2303992"/>
    <lineage>
        <taxon>Bacteria</taxon>
        <taxon>Bacillati</taxon>
        <taxon>Bacillota</taxon>
        <taxon>Bacilli</taxon>
        <taxon>Bacillales</taxon>
        <taxon>Bacillaceae</taxon>
        <taxon>Peribacillus</taxon>
    </lineage>
</organism>
<evidence type="ECO:0000259" key="4">
    <source>
        <dbReference type="PROSITE" id="PS50883"/>
    </source>
</evidence>
<evidence type="ECO:0000313" key="8">
    <source>
        <dbReference type="Proteomes" id="UP000264541"/>
    </source>
</evidence>
<dbReference type="SUPFAM" id="SSF55073">
    <property type="entry name" value="Nucleotide cyclase"/>
    <property type="match status" value="1"/>
</dbReference>
<dbReference type="InterPro" id="IPR043128">
    <property type="entry name" value="Rev_trsase/Diguanyl_cyclase"/>
</dbReference>
<evidence type="ECO:0000259" key="2">
    <source>
        <dbReference type="PROSITE" id="PS50112"/>
    </source>
</evidence>
<dbReference type="SMART" id="SM00086">
    <property type="entry name" value="PAC"/>
    <property type="match status" value="1"/>
</dbReference>
<dbReference type="InterPro" id="IPR001633">
    <property type="entry name" value="EAL_dom"/>
</dbReference>
<dbReference type="CDD" id="cd01949">
    <property type="entry name" value="GGDEF"/>
    <property type="match status" value="1"/>
</dbReference>
<dbReference type="InterPro" id="IPR005330">
    <property type="entry name" value="MHYT_dom"/>
</dbReference>
<evidence type="ECO:0000313" key="7">
    <source>
        <dbReference type="EMBL" id="RFU71187.1"/>
    </source>
</evidence>